<dbReference type="GO" id="GO:0160150">
    <property type="term" value="F:tRNA pseudouridine(13) synthase activity"/>
    <property type="evidence" value="ECO:0007669"/>
    <property type="project" value="UniProtKB-EC"/>
</dbReference>
<evidence type="ECO:0000313" key="7">
    <source>
        <dbReference type="Proteomes" id="UP000054877"/>
    </source>
</evidence>
<comment type="similarity">
    <text evidence="1 4">Belongs to the pseudouridine synthase TruD family.</text>
</comment>
<dbReference type="PATRIC" id="fig|452.5.peg.283"/>
<dbReference type="EC" id="5.4.99.27" evidence="4"/>
<dbReference type="GO" id="GO:0005829">
    <property type="term" value="C:cytosol"/>
    <property type="evidence" value="ECO:0007669"/>
    <property type="project" value="TreeGrafter"/>
</dbReference>
<protein>
    <recommendedName>
        <fullName evidence="4">tRNA pseudouridine synthase D</fullName>
        <ecNumber evidence="4">5.4.99.27</ecNumber>
    </recommendedName>
    <alternativeName>
        <fullName evidence="4">tRNA pseudouridine(13) synthase</fullName>
    </alternativeName>
    <alternativeName>
        <fullName evidence="4">tRNA pseudouridylate synthase D</fullName>
    </alternativeName>
    <alternativeName>
        <fullName evidence="4">tRNA-uridine isomerase D</fullName>
    </alternativeName>
</protein>
<dbReference type="OrthoDB" id="1550679at2"/>
<dbReference type="Gene3D" id="3.30.2340.10">
    <property type="entry name" value="TruD, insertion domain"/>
    <property type="match status" value="1"/>
</dbReference>
<evidence type="ECO:0000256" key="2">
    <source>
        <dbReference type="ARBA" id="ARBA00022694"/>
    </source>
</evidence>
<dbReference type="Proteomes" id="UP000054877">
    <property type="component" value="Unassembled WGS sequence"/>
</dbReference>
<evidence type="ECO:0000256" key="1">
    <source>
        <dbReference type="ARBA" id="ARBA00007953"/>
    </source>
</evidence>
<dbReference type="InterPro" id="IPR050170">
    <property type="entry name" value="TruD_pseudoU_synthase"/>
</dbReference>
<comment type="function">
    <text evidence="4">Responsible for synthesis of pseudouridine from uracil-13 in transfer RNAs.</text>
</comment>
<dbReference type="GO" id="GO:0031119">
    <property type="term" value="P:tRNA pseudouridine synthesis"/>
    <property type="evidence" value="ECO:0007669"/>
    <property type="project" value="UniProtKB-UniRule"/>
</dbReference>
<dbReference type="Gene3D" id="3.30.2350.20">
    <property type="entry name" value="TruD, catalytic domain"/>
    <property type="match status" value="1"/>
</dbReference>
<comment type="caution">
    <text evidence="6">The sequence shown here is derived from an EMBL/GenBank/DDBJ whole genome shotgun (WGS) entry which is preliminary data.</text>
</comment>
<accession>A0A0W0ZAM8</accession>
<dbReference type="SUPFAM" id="SSF55120">
    <property type="entry name" value="Pseudouridine synthase"/>
    <property type="match status" value="1"/>
</dbReference>
<dbReference type="InterPro" id="IPR043165">
    <property type="entry name" value="TruD_insert_sf"/>
</dbReference>
<evidence type="ECO:0000313" key="6">
    <source>
        <dbReference type="EMBL" id="KTD66194.1"/>
    </source>
</evidence>
<gene>
    <name evidence="4" type="primary">truD</name>
    <name evidence="6" type="ORF">Lspi_0257</name>
</gene>
<dbReference type="NCBIfam" id="TIGR00094">
    <property type="entry name" value="tRNA_TruD_broad"/>
    <property type="match status" value="1"/>
</dbReference>
<reference evidence="6 7" key="1">
    <citation type="submission" date="2015-11" db="EMBL/GenBank/DDBJ databases">
        <title>Genomic analysis of 38 Legionella species identifies large and diverse effector repertoires.</title>
        <authorList>
            <person name="Burstein D."/>
            <person name="Amaro F."/>
            <person name="Zusman T."/>
            <person name="Lifshitz Z."/>
            <person name="Cohen O."/>
            <person name="Gilbert J.A."/>
            <person name="Pupko T."/>
            <person name="Shuman H.A."/>
            <person name="Segal G."/>
        </authorList>
    </citation>
    <scope>NUCLEOTIDE SEQUENCE [LARGE SCALE GENOMIC DNA]</scope>
    <source>
        <strain evidence="6 7">Mt.St.Helens-9</strain>
    </source>
</reference>
<keyword evidence="7" id="KW-1185">Reference proteome</keyword>
<dbReference type="PANTHER" id="PTHR47811">
    <property type="entry name" value="TRNA PSEUDOURIDINE SYNTHASE D"/>
    <property type="match status" value="1"/>
</dbReference>
<comment type="catalytic activity">
    <reaction evidence="4">
        <text>uridine(13) in tRNA = pseudouridine(13) in tRNA</text>
        <dbReference type="Rhea" id="RHEA:42540"/>
        <dbReference type="Rhea" id="RHEA-COMP:10105"/>
        <dbReference type="Rhea" id="RHEA-COMP:10106"/>
        <dbReference type="ChEBI" id="CHEBI:65314"/>
        <dbReference type="ChEBI" id="CHEBI:65315"/>
        <dbReference type="EC" id="5.4.99.27"/>
    </reaction>
</comment>
<dbReference type="HAMAP" id="MF_01082">
    <property type="entry name" value="TruD"/>
    <property type="match status" value="1"/>
</dbReference>
<keyword evidence="2 4" id="KW-0819">tRNA processing</keyword>
<dbReference type="PANTHER" id="PTHR47811:SF1">
    <property type="entry name" value="TRNA PSEUDOURIDINE SYNTHASE D"/>
    <property type="match status" value="1"/>
</dbReference>
<dbReference type="RefSeq" id="WP_058482198.1">
    <property type="nucleotide sequence ID" value="NZ_CAAAII010000008.1"/>
</dbReference>
<dbReference type="PROSITE" id="PS50984">
    <property type="entry name" value="TRUD"/>
    <property type="match status" value="1"/>
</dbReference>
<dbReference type="Pfam" id="PF01142">
    <property type="entry name" value="TruD"/>
    <property type="match status" value="2"/>
</dbReference>
<dbReference type="CDD" id="cd02575">
    <property type="entry name" value="PseudoU_synth_EcTruD"/>
    <property type="match status" value="1"/>
</dbReference>
<proteinExistence type="inferred from homology"/>
<sequence length="343" mass="38794">MFDYLNDAYAYGEPSSSGTIKATPEDFRVYERLGFELTGEGEHQFLYIEKTGLNTEELQKAVARQLGKPEKMVAYAGLKDRQAVTRQWLSVHCPGEHIDGVDSLQGDGWRVLENRRHNKKLKTGALAGNAFTVVIRDMNEPAEVESRLTAIKKSGVPNYFGPQRFGNNGQNLEKAFRLLTTDYKVKNPFLRGLYYSAARSFLFNRLLSERVEHKLWNQAIAGDVMQLAGTHSVFALDEVDAQIEERVRSFDISPTAPLWGKGRERASLESLALQEKVFGQYQSWRDGLERHKLERACRPLVLPVKDLVWDWQGDEVVTLCFELPPGSYATSVVRELVGLHGSL</sequence>
<evidence type="ECO:0000259" key="5">
    <source>
        <dbReference type="PROSITE" id="PS50984"/>
    </source>
</evidence>
<feature type="domain" description="TRUD" evidence="5">
    <location>
        <begin position="155"/>
        <end position="303"/>
    </location>
</feature>
<dbReference type="InterPro" id="IPR020119">
    <property type="entry name" value="PsdUridine_synth_TruD_CS"/>
</dbReference>
<dbReference type="InterPro" id="IPR011760">
    <property type="entry name" value="PsdUridine_synth_TruD_insert"/>
</dbReference>
<dbReference type="GO" id="GO:0003723">
    <property type="term" value="F:RNA binding"/>
    <property type="evidence" value="ECO:0007669"/>
    <property type="project" value="InterPro"/>
</dbReference>
<dbReference type="EMBL" id="LNYX01000002">
    <property type="protein sequence ID" value="KTD66194.1"/>
    <property type="molecule type" value="Genomic_DNA"/>
</dbReference>
<feature type="active site" description="Nucleophile" evidence="4">
    <location>
        <position position="80"/>
    </location>
</feature>
<dbReference type="InterPro" id="IPR001656">
    <property type="entry name" value="PsdUridine_synth_TruD"/>
</dbReference>
<dbReference type="AlphaFoldDB" id="A0A0W0ZAM8"/>
<keyword evidence="3 4" id="KW-0413">Isomerase</keyword>
<dbReference type="InterPro" id="IPR042214">
    <property type="entry name" value="TruD_catalytic"/>
</dbReference>
<dbReference type="STRING" id="452.Lspi_0257"/>
<name>A0A0W0ZAM8_LEGSP</name>
<dbReference type="InterPro" id="IPR020103">
    <property type="entry name" value="PsdUridine_synth_cat_dom_sf"/>
</dbReference>
<dbReference type="PROSITE" id="PS01268">
    <property type="entry name" value="UPF0024"/>
    <property type="match status" value="1"/>
</dbReference>
<organism evidence="6 7">
    <name type="scientific">Legionella spiritensis</name>
    <dbReference type="NCBI Taxonomy" id="452"/>
    <lineage>
        <taxon>Bacteria</taxon>
        <taxon>Pseudomonadati</taxon>
        <taxon>Pseudomonadota</taxon>
        <taxon>Gammaproteobacteria</taxon>
        <taxon>Legionellales</taxon>
        <taxon>Legionellaceae</taxon>
        <taxon>Legionella</taxon>
    </lineage>
</organism>
<evidence type="ECO:0000256" key="3">
    <source>
        <dbReference type="ARBA" id="ARBA00023235"/>
    </source>
</evidence>
<evidence type="ECO:0000256" key="4">
    <source>
        <dbReference type="HAMAP-Rule" id="MF_01082"/>
    </source>
</evidence>